<dbReference type="EMBL" id="VYKK01000001">
    <property type="protein sequence ID" value="KAA9008565.1"/>
    <property type="molecule type" value="Genomic_DNA"/>
</dbReference>
<name>A0A5J5GK45_9BACL</name>
<evidence type="ECO:0000313" key="2">
    <source>
        <dbReference type="Proteomes" id="UP000367750"/>
    </source>
</evidence>
<gene>
    <name evidence="1" type="ORF">F4V43_00055</name>
</gene>
<dbReference type="Gene3D" id="3.30.470.20">
    <property type="entry name" value="ATP-grasp fold, B domain"/>
    <property type="match status" value="1"/>
</dbReference>
<dbReference type="InterPro" id="IPR026838">
    <property type="entry name" value="YheC/D"/>
</dbReference>
<protein>
    <submittedName>
        <fullName evidence="1">YheC/YheD family protein</fullName>
    </submittedName>
</protein>
<keyword evidence="2" id="KW-1185">Reference proteome</keyword>
<evidence type="ECO:0000313" key="1">
    <source>
        <dbReference type="EMBL" id="KAA9008565.1"/>
    </source>
</evidence>
<dbReference type="Pfam" id="PF14398">
    <property type="entry name" value="ATPgrasp_YheCD"/>
    <property type="match status" value="1"/>
</dbReference>
<dbReference type="SUPFAM" id="SSF56059">
    <property type="entry name" value="Glutathione synthetase ATP-binding domain-like"/>
    <property type="match status" value="1"/>
</dbReference>
<comment type="caution">
    <text evidence="1">The sequence shown here is derived from an EMBL/GenBank/DDBJ whole genome shotgun (WGS) entry which is preliminary data.</text>
</comment>
<sequence>MEQNLVGILMNAAVHRGIPHGATGQESLHNYEEAAAAFGLVPCYLKLADIDIPSRTCRAYIRRRGGYRREELPLPAVIHNRAIYGPDSRGTEALAAAGSVVFNRNTRRGKDEIHRLLADVPALRRHLPDTETGLPGLRRLMLRCGDIILKPCRGSVGEGVMRLTRKGSGWVWTYRPAGSRRLSQIGFNEERLPQRLAARLGAVPYLAQERIPLAEADGSPFDLRVTVQKGWGGEWGVTGLFAKLAPPGSFISNVARGGSALPSSRLLDRVFPGPLAAHLRMSAGALALEIARALEPRLPGLADLGLDLGIDRNGQLFFIECNGRDQRYGFLKAGLPEVWKESYRRPMGYARYLLEQRQP</sequence>
<organism evidence="1 2">
    <name type="scientific">Paenibacillus spiritus</name>
    <dbReference type="NCBI Taxonomy" id="2496557"/>
    <lineage>
        <taxon>Bacteria</taxon>
        <taxon>Bacillati</taxon>
        <taxon>Bacillota</taxon>
        <taxon>Bacilli</taxon>
        <taxon>Bacillales</taxon>
        <taxon>Paenibacillaceae</taxon>
        <taxon>Paenibacillus</taxon>
    </lineage>
</organism>
<dbReference type="AlphaFoldDB" id="A0A5J5GK45"/>
<dbReference type="Proteomes" id="UP000367750">
    <property type="component" value="Unassembled WGS sequence"/>
</dbReference>
<dbReference type="OrthoDB" id="7869153at2"/>
<accession>A0A5J5GK45</accession>
<reference evidence="1 2" key="1">
    <citation type="submission" date="2019-09" db="EMBL/GenBank/DDBJ databases">
        <title>Bacillus ochoae sp. nov., Paenibacillus whitsoniae sp. nov., Paenibacillus spiritus sp. nov. Isolated from the Mars Exploration Rover during spacecraft assembly.</title>
        <authorList>
            <person name="Seuylemezian A."/>
            <person name="Vaishampayan P."/>
        </authorList>
    </citation>
    <scope>NUCLEOTIDE SEQUENCE [LARGE SCALE GENOMIC DNA]</scope>
    <source>
        <strain evidence="1 2">MER_111</strain>
    </source>
</reference>
<dbReference type="RefSeq" id="WP_150456195.1">
    <property type="nucleotide sequence ID" value="NZ_VYKK01000001.1"/>
</dbReference>
<proteinExistence type="predicted"/>